<protein>
    <submittedName>
        <fullName evidence="9">Sugar ABC transporter permease</fullName>
    </submittedName>
</protein>
<keyword evidence="3" id="KW-1003">Cell membrane</keyword>
<keyword evidence="4 7" id="KW-0812">Transmembrane</keyword>
<dbReference type="PANTHER" id="PTHR30193">
    <property type="entry name" value="ABC TRANSPORTER PERMEASE PROTEIN"/>
    <property type="match status" value="1"/>
</dbReference>
<keyword evidence="2 7" id="KW-0813">Transport</keyword>
<dbReference type="InterPro" id="IPR035906">
    <property type="entry name" value="MetI-like_sf"/>
</dbReference>
<feature type="transmembrane region" description="Helical" evidence="7">
    <location>
        <begin position="203"/>
        <end position="227"/>
    </location>
</feature>
<feature type="transmembrane region" description="Helical" evidence="7">
    <location>
        <begin position="13"/>
        <end position="35"/>
    </location>
</feature>
<keyword evidence="10" id="KW-1185">Reference proteome</keyword>
<comment type="subcellular location">
    <subcellularLocation>
        <location evidence="1 7">Cell membrane</location>
        <topology evidence="1 7">Multi-pass membrane protein</topology>
    </subcellularLocation>
</comment>
<feature type="transmembrane region" description="Helical" evidence="7">
    <location>
        <begin position="159"/>
        <end position="183"/>
    </location>
</feature>
<dbReference type="GO" id="GO:0055085">
    <property type="term" value="P:transmembrane transport"/>
    <property type="evidence" value="ECO:0007669"/>
    <property type="project" value="InterPro"/>
</dbReference>
<dbReference type="InterPro" id="IPR051393">
    <property type="entry name" value="ABC_transporter_permease"/>
</dbReference>
<dbReference type="InterPro" id="IPR000515">
    <property type="entry name" value="MetI-like"/>
</dbReference>
<keyword evidence="5 7" id="KW-1133">Transmembrane helix</keyword>
<dbReference type="KEGG" id="vgu:HYG85_10200"/>
<evidence type="ECO:0000256" key="6">
    <source>
        <dbReference type="ARBA" id="ARBA00023136"/>
    </source>
</evidence>
<evidence type="ECO:0000256" key="7">
    <source>
        <dbReference type="RuleBase" id="RU363032"/>
    </source>
</evidence>
<dbReference type="SUPFAM" id="SSF161098">
    <property type="entry name" value="MetI-like"/>
    <property type="match status" value="1"/>
</dbReference>
<dbReference type="Proteomes" id="UP000677305">
    <property type="component" value="Chromosome"/>
</dbReference>
<comment type="similarity">
    <text evidence="7">Belongs to the binding-protein-dependent transport system permease family.</text>
</comment>
<evidence type="ECO:0000256" key="3">
    <source>
        <dbReference type="ARBA" id="ARBA00022475"/>
    </source>
</evidence>
<evidence type="ECO:0000256" key="1">
    <source>
        <dbReference type="ARBA" id="ARBA00004651"/>
    </source>
</evidence>
<dbReference type="PANTHER" id="PTHR30193:SF37">
    <property type="entry name" value="INNER MEMBRANE ABC TRANSPORTER PERMEASE PROTEIN YCJO"/>
    <property type="match status" value="1"/>
</dbReference>
<evidence type="ECO:0000259" key="8">
    <source>
        <dbReference type="PROSITE" id="PS50928"/>
    </source>
</evidence>
<sequence>MVKMKKKNKNTQLVWYLFLLPSFLGLALFMAYPVMESFRLSFFRSNGTIEKWAGIDNYIYVFKNAGFWQAVRNTFYIGFFQLLISIPLGFIIASIINQMKWFKNFFKVIFFIPYVTSIVAAAMVFLYVLHPDMGLLNTLLSSLGLPTSTWLADSTTARWGVIILSVWHQLGFIIIISLANLQAIPNDIYESSSIDGANRFKQWWFITIPNMTGTFAFFVVMGWIGALKRFSETYILGGLQGSPGRSLYTIVGFIYERGFGGNEFGVASAAAYILFAIILIFTIFNLKISKMNKAN</sequence>
<gene>
    <name evidence="9" type="ORF">HYG85_10200</name>
</gene>
<dbReference type="EMBL" id="CP058561">
    <property type="protein sequence ID" value="QUH29277.1"/>
    <property type="molecule type" value="Genomic_DNA"/>
</dbReference>
<feature type="transmembrane region" description="Helical" evidence="7">
    <location>
        <begin position="75"/>
        <end position="96"/>
    </location>
</feature>
<proteinExistence type="inferred from homology"/>
<feature type="transmembrane region" description="Helical" evidence="7">
    <location>
        <begin position="108"/>
        <end position="129"/>
    </location>
</feature>
<evidence type="ECO:0000256" key="4">
    <source>
        <dbReference type="ARBA" id="ARBA00022692"/>
    </source>
</evidence>
<dbReference type="Pfam" id="PF00528">
    <property type="entry name" value="BPD_transp_1"/>
    <property type="match status" value="1"/>
</dbReference>
<dbReference type="PROSITE" id="PS50928">
    <property type="entry name" value="ABC_TM1"/>
    <property type="match status" value="1"/>
</dbReference>
<feature type="domain" description="ABC transmembrane type-1" evidence="8">
    <location>
        <begin position="71"/>
        <end position="285"/>
    </location>
</feature>
<dbReference type="Gene3D" id="1.10.3720.10">
    <property type="entry name" value="MetI-like"/>
    <property type="match status" value="1"/>
</dbReference>
<feature type="transmembrane region" description="Helical" evidence="7">
    <location>
        <begin position="267"/>
        <end position="286"/>
    </location>
</feature>
<organism evidence="9 10">
    <name type="scientific">Vallitalea guaymasensis</name>
    <dbReference type="NCBI Taxonomy" id="1185412"/>
    <lineage>
        <taxon>Bacteria</taxon>
        <taxon>Bacillati</taxon>
        <taxon>Bacillota</taxon>
        <taxon>Clostridia</taxon>
        <taxon>Lachnospirales</taxon>
        <taxon>Vallitaleaceae</taxon>
        <taxon>Vallitalea</taxon>
    </lineage>
</organism>
<dbReference type="GO" id="GO:0005886">
    <property type="term" value="C:plasma membrane"/>
    <property type="evidence" value="ECO:0007669"/>
    <property type="project" value="UniProtKB-SubCell"/>
</dbReference>
<accession>A0A8J8MAD0</accession>
<dbReference type="CDD" id="cd06261">
    <property type="entry name" value="TM_PBP2"/>
    <property type="match status" value="1"/>
</dbReference>
<reference evidence="9 10" key="1">
    <citation type="submission" date="2020-07" db="EMBL/GenBank/DDBJ databases">
        <title>Vallitalea guaymasensis genome.</title>
        <authorList>
            <person name="Postec A."/>
        </authorList>
    </citation>
    <scope>NUCLEOTIDE SEQUENCE [LARGE SCALE GENOMIC DNA]</scope>
    <source>
        <strain evidence="9 10">Ra1766G1</strain>
    </source>
</reference>
<dbReference type="AlphaFoldDB" id="A0A8J8MAD0"/>
<evidence type="ECO:0000313" key="10">
    <source>
        <dbReference type="Proteomes" id="UP000677305"/>
    </source>
</evidence>
<evidence type="ECO:0000313" key="9">
    <source>
        <dbReference type="EMBL" id="QUH29277.1"/>
    </source>
</evidence>
<keyword evidence="6 7" id="KW-0472">Membrane</keyword>
<name>A0A8J8MAD0_9FIRM</name>
<evidence type="ECO:0000256" key="5">
    <source>
        <dbReference type="ARBA" id="ARBA00022989"/>
    </source>
</evidence>
<evidence type="ECO:0000256" key="2">
    <source>
        <dbReference type="ARBA" id="ARBA00022448"/>
    </source>
</evidence>